<protein>
    <recommendedName>
        <fullName evidence="2">Orc1-like AAA ATPase domain-containing protein</fullName>
    </recommendedName>
</protein>
<reference evidence="3 4" key="1">
    <citation type="submission" date="2017-03" db="EMBL/GenBank/DDBJ databases">
        <title>Complete genome sequence of Candidatus 'Thiodictyon syntrophicum' sp. nov. strain Cad16T, a photolithoautotroph purple sulfur bacterium isolated from an alpine meromictic lake.</title>
        <authorList>
            <person name="Luedin S.M."/>
            <person name="Pothier J.F."/>
            <person name="Danza F."/>
            <person name="Storelli N."/>
            <person name="Wittwer M."/>
            <person name="Tonolla M."/>
        </authorList>
    </citation>
    <scope>NUCLEOTIDE SEQUENCE [LARGE SCALE GENOMIC DNA]</scope>
    <source>
        <strain evidence="3 4">Cad16T</strain>
    </source>
</reference>
<dbReference type="InterPro" id="IPR011990">
    <property type="entry name" value="TPR-like_helical_dom_sf"/>
</dbReference>
<dbReference type="InterPro" id="IPR027417">
    <property type="entry name" value="P-loop_NTPase"/>
</dbReference>
<feature type="domain" description="Orc1-like AAA ATPase" evidence="2">
    <location>
        <begin position="101"/>
        <end position="236"/>
    </location>
</feature>
<dbReference type="SMART" id="SM00028">
    <property type="entry name" value="TPR"/>
    <property type="match status" value="3"/>
</dbReference>
<evidence type="ECO:0000313" key="4">
    <source>
        <dbReference type="Proteomes" id="UP000232638"/>
    </source>
</evidence>
<name>A0A2K8UCG1_9GAMM</name>
<dbReference type="SUPFAM" id="SSF48452">
    <property type="entry name" value="TPR-like"/>
    <property type="match status" value="2"/>
</dbReference>
<evidence type="ECO:0000256" key="1">
    <source>
        <dbReference type="SAM" id="MobiDB-lite"/>
    </source>
</evidence>
<dbReference type="InterPro" id="IPR019734">
    <property type="entry name" value="TPR_rpt"/>
</dbReference>
<gene>
    <name evidence="3" type="ORF">THSYN_21595</name>
</gene>
<dbReference type="RefSeq" id="WP_100920970.1">
    <property type="nucleotide sequence ID" value="NZ_CP020370.1"/>
</dbReference>
<dbReference type="Gene3D" id="3.40.50.300">
    <property type="entry name" value="P-loop containing nucleotide triphosphate hydrolases"/>
    <property type="match status" value="1"/>
</dbReference>
<dbReference type="AlphaFoldDB" id="A0A2K8UCG1"/>
<dbReference type="EMBL" id="CP020370">
    <property type="protein sequence ID" value="AUB83280.1"/>
    <property type="molecule type" value="Genomic_DNA"/>
</dbReference>
<dbReference type="Proteomes" id="UP000232638">
    <property type="component" value="Chromosome"/>
</dbReference>
<feature type="compositionally biased region" description="Low complexity" evidence="1">
    <location>
        <begin position="297"/>
        <end position="309"/>
    </location>
</feature>
<dbReference type="Gene3D" id="1.25.40.10">
    <property type="entry name" value="Tetratricopeptide repeat domain"/>
    <property type="match status" value="1"/>
</dbReference>
<evidence type="ECO:0000259" key="2">
    <source>
        <dbReference type="Pfam" id="PF13191"/>
    </source>
</evidence>
<dbReference type="KEGG" id="tsy:THSYN_21595"/>
<dbReference type="OrthoDB" id="1123107at2"/>
<dbReference type="Pfam" id="PF13191">
    <property type="entry name" value="AAA_16"/>
    <property type="match status" value="1"/>
</dbReference>
<dbReference type="PANTHER" id="PTHR47691:SF3">
    <property type="entry name" value="HTH-TYPE TRANSCRIPTIONAL REGULATOR RV0890C-RELATED"/>
    <property type="match status" value="1"/>
</dbReference>
<dbReference type="PANTHER" id="PTHR47691">
    <property type="entry name" value="REGULATOR-RELATED"/>
    <property type="match status" value="1"/>
</dbReference>
<keyword evidence="4" id="KW-1185">Reference proteome</keyword>
<feature type="region of interest" description="Disordered" evidence="1">
    <location>
        <begin position="295"/>
        <end position="348"/>
    </location>
</feature>
<proteinExistence type="predicted"/>
<dbReference type="InterPro" id="IPR041664">
    <property type="entry name" value="AAA_16"/>
</dbReference>
<dbReference type="SUPFAM" id="SSF52540">
    <property type="entry name" value="P-loop containing nucleoside triphosphate hydrolases"/>
    <property type="match status" value="1"/>
</dbReference>
<sequence length="1085" mass="116816">MRYAVGDDYARELAIHFYRALLADPKPKDAAVALTLARRALLAGPAEAPAWFQVCDHATPVLYGEEEPGLTLRPGRGGLPDARSRCLHQIGELTTAAHPHFVGRTWELARLGADFIGTGPGAQTSPVAVIVGLGGMGKTALAAEALDLWEQGFTWVLTWQAKPSPLAFDAWLRDLHLKLYGELGRYHDQVQVHPAEAVHRNPEPGFTGPERQARLIHNLVRALQDEAILLVLDNFETNLKARVEPDAAGADPVWGCQDPVWDQCLAALAVGLVGGPSRVLITSRRPLAALARGSVRTADPTGTTADPTGLARGSVRTADPTGTTADPMGLARGSVRTADPTGTTADPIGLARGAVRAADPTGTTADPMGLSVLLGPLPAAEAALYLREQPTLGGMIFGTDQAERQLARRLLHASRFHPLLMDRLARLAADPALRARLLAALAALEEAKGFERLPGLFAMRPGDAAELAYLDDALGRSIGQLLDDLSAEARRLLWIIALANQPESLGLIGGVWGGDDQEQGPLRQIKEMLDTLPTTPAELEAMLQEMSPDWGTMLDALPPAAPARPDPAPLLRRLVALGLVTEERAGEGDANPNLGCHELVRERIRDWMQRHPADRADLTEDGVRLAYAQRLESAFNGLLHQDMTAAIQAGSRALVYCVQAAAWERLGGFASDLVTSTHDPVLLQALTPHLETAADLAPEGQPRWRCLCYLADALRRAGRPDAALTFYEQAAARAAATAEAGGEGARQAWSDLAWISGNWAIALVMTGDLDGARRRRIEQAEADKRAGHPAVDVIHGELEALRIDILQGQAATALPEVERRLAQVQGWWQQHRADQSVPEAPDAEPLARKLIGALDIARQVDYARKDWASALVRLDATLEVERTLQRPAEDLGVTRMNRANVLMKMPGRLGEAKAELEACLALFENNPAARAKVLSSLADLFNRQGDRAQAITQQRRALALCEQLPDPADRAISHNNLALYLDGSGTRSAPAESACHRLAALAYRLVAGLGQGLQMSMRNYTNVFRRARAAGTEPAIPLLAELLADPAFAPLAQWLRQRQVDPARLQAAIYQSLAQARQAAENAGA</sequence>
<accession>A0A2K8UCG1</accession>
<evidence type="ECO:0000313" key="3">
    <source>
        <dbReference type="EMBL" id="AUB83280.1"/>
    </source>
</evidence>
<organism evidence="3 4">
    <name type="scientific">Candidatus Thiodictyon syntrophicum</name>
    <dbReference type="NCBI Taxonomy" id="1166950"/>
    <lineage>
        <taxon>Bacteria</taxon>
        <taxon>Pseudomonadati</taxon>
        <taxon>Pseudomonadota</taxon>
        <taxon>Gammaproteobacteria</taxon>
        <taxon>Chromatiales</taxon>
        <taxon>Chromatiaceae</taxon>
        <taxon>Thiodictyon</taxon>
    </lineage>
</organism>